<accession>A0A180H3L1</accession>
<feature type="compositionally biased region" description="Polar residues" evidence="1">
    <location>
        <begin position="66"/>
        <end position="75"/>
    </location>
</feature>
<evidence type="ECO:0000313" key="2">
    <source>
        <dbReference type="EMBL" id="OAV99586.1"/>
    </source>
</evidence>
<keyword evidence="4" id="KW-1185">Reference proteome</keyword>
<gene>
    <name evidence="2" type="ORF">PTTG_25218</name>
</gene>
<feature type="compositionally biased region" description="Polar residues" evidence="1">
    <location>
        <begin position="168"/>
        <end position="180"/>
    </location>
</feature>
<reference evidence="2" key="2">
    <citation type="submission" date="2016-05" db="EMBL/GenBank/DDBJ databases">
        <title>Comparative analysis highlights variable genome content of wheat rusts and divergence of the mating loci.</title>
        <authorList>
            <person name="Cuomo C.A."/>
            <person name="Bakkeren G."/>
            <person name="Szabo L."/>
            <person name="Khalil H."/>
            <person name="Joly D."/>
            <person name="Goldberg J."/>
            <person name="Young S."/>
            <person name="Zeng Q."/>
            <person name="Fellers J."/>
        </authorList>
    </citation>
    <scope>NUCLEOTIDE SEQUENCE [LARGE SCALE GENOMIC DNA]</scope>
    <source>
        <strain evidence="2">1-1 BBBD Race 1</strain>
    </source>
</reference>
<feature type="compositionally biased region" description="Basic residues" evidence="1">
    <location>
        <begin position="53"/>
        <end position="65"/>
    </location>
</feature>
<sequence length="180" mass="19503">MKTLHRPWPAGGLRRRYSTKEYFQRNLKSVDALCAHNSGGSQLLATAQLWKSSNRHPASKKRTTKFSRSMPNKTPSRPPPSSWGWASPTPLNSRGAHNPTRAFITETLDANTQLSSSRSSPSAKPPAPTFSQSHPPHAHPNPPVQKTTSGTILAALAAHLDRPHSPNPAATTTPIASQEV</sequence>
<reference evidence="3" key="4">
    <citation type="submission" date="2025-05" db="UniProtKB">
        <authorList>
            <consortium name="EnsemblFungi"/>
        </authorList>
    </citation>
    <scope>IDENTIFICATION</scope>
    <source>
        <strain evidence="3">isolate 1-1 / race 1 (BBBD)</strain>
    </source>
</reference>
<feature type="region of interest" description="Disordered" evidence="1">
    <location>
        <begin position="51"/>
        <end position="180"/>
    </location>
</feature>
<dbReference type="VEuPathDB" id="FungiDB:PTTG_25218"/>
<dbReference type="AlphaFoldDB" id="A0A180H3L1"/>
<reference evidence="2" key="1">
    <citation type="submission" date="2009-11" db="EMBL/GenBank/DDBJ databases">
        <authorList>
            <consortium name="The Broad Institute Genome Sequencing Platform"/>
            <person name="Ward D."/>
            <person name="Feldgarden M."/>
            <person name="Earl A."/>
            <person name="Young S.K."/>
            <person name="Zeng Q."/>
            <person name="Koehrsen M."/>
            <person name="Alvarado L."/>
            <person name="Berlin A."/>
            <person name="Bochicchio J."/>
            <person name="Borenstein D."/>
            <person name="Chapman S.B."/>
            <person name="Chen Z."/>
            <person name="Engels R."/>
            <person name="Freedman E."/>
            <person name="Gellesch M."/>
            <person name="Goldberg J."/>
            <person name="Griggs A."/>
            <person name="Gujja S."/>
            <person name="Heilman E."/>
            <person name="Heiman D."/>
            <person name="Hepburn T."/>
            <person name="Howarth C."/>
            <person name="Jen D."/>
            <person name="Larson L."/>
            <person name="Lewis B."/>
            <person name="Mehta T."/>
            <person name="Park D."/>
            <person name="Pearson M."/>
            <person name="Roberts A."/>
            <person name="Saif S."/>
            <person name="Shea T."/>
            <person name="Shenoy N."/>
            <person name="Sisk P."/>
            <person name="Stolte C."/>
            <person name="Sykes S."/>
            <person name="Thomson T."/>
            <person name="Walk T."/>
            <person name="White J."/>
            <person name="Yandava C."/>
            <person name="Izard J."/>
            <person name="Baranova O.V."/>
            <person name="Blanton J.M."/>
            <person name="Tanner A.C."/>
            <person name="Dewhirst F.E."/>
            <person name="Haas B."/>
            <person name="Nusbaum C."/>
            <person name="Birren B."/>
        </authorList>
    </citation>
    <scope>NUCLEOTIDE SEQUENCE [LARGE SCALE GENOMIC DNA]</scope>
    <source>
        <strain evidence="2">1-1 BBBD Race 1</strain>
    </source>
</reference>
<evidence type="ECO:0000256" key="1">
    <source>
        <dbReference type="SAM" id="MobiDB-lite"/>
    </source>
</evidence>
<evidence type="ECO:0000313" key="4">
    <source>
        <dbReference type="Proteomes" id="UP000005240"/>
    </source>
</evidence>
<name>A0A180H3L1_PUCT1</name>
<protein>
    <submittedName>
        <fullName evidence="2 3">Uncharacterized protein</fullName>
    </submittedName>
</protein>
<proteinExistence type="predicted"/>
<reference evidence="3 4" key="3">
    <citation type="journal article" date="2017" name="G3 (Bethesda)">
        <title>Comparative analysis highlights variable genome content of wheat rusts and divergence of the mating loci.</title>
        <authorList>
            <person name="Cuomo C.A."/>
            <person name="Bakkeren G."/>
            <person name="Khalil H.B."/>
            <person name="Panwar V."/>
            <person name="Joly D."/>
            <person name="Linning R."/>
            <person name="Sakthikumar S."/>
            <person name="Song X."/>
            <person name="Adiconis X."/>
            <person name="Fan L."/>
            <person name="Goldberg J.M."/>
            <person name="Levin J.Z."/>
            <person name="Young S."/>
            <person name="Zeng Q."/>
            <person name="Anikster Y."/>
            <person name="Bruce M."/>
            <person name="Wang M."/>
            <person name="Yin C."/>
            <person name="McCallum B."/>
            <person name="Szabo L.J."/>
            <person name="Hulbert S."/>
            <person name="Chen X."/>
            <person name="Fellers J.P."/>
        </authorList>
    </citation>
    <scope>NUCLEOTIDE SEQUENCE</scope>
    <source>
        <strain evidence="3">isolate 1-1 / race 1 (BBBD)</strain>
        <strain evidence="4">Isolate 1-1 / race 1 (BBBD)</strain>
    </source>
</reference>
<organism evidence="2">
    <name type="scientific">Puccinia triticina (isolate 1-1 / race 1 (BBBD))</name>
    <name type="common">Brown leaf rust fungus</name>
    <dbReference type="NCBI Taxonomy" id="630390"/>
    <lineage>
        <taxon>Eukaryota</taxon>
        <taxon>Fungi</taxon>
        <taxon>Dikarya</taxon>
        <taxon>Basidiomycota</taxon>
        <taxon>Pucciniomycotina</taxon>
        <taxon>Pucciniomycetes</taxon>
        <taxon>Pucciniales</taxon>
        <taxon>Pucciniaceae</taxon>
        <taxon>Puccinia</taxon>
    </lineage>
</organism>
<dbReference type="Proteomes" id="UP000005240">
    <property type="component" value="Unassembled WGS sequence"/>
</dbReference>
<dbReference type="EMBL" id="ADAS02000002">
    <property type="protein sequence ID" value="OAV99586.1"/>
    <property type="molecule type" value="Genomic_DNA"/>
</dbReference>
<evidence type="ECO:0000313" key="3">
    <source>
        <dbReference type="EnsemblFungi" id="PTTG_25218-t43_1-p1"/>
    </source>
</evidence>
<dbReference type="EnsemblFungi" id="PTTG_25218-t43_1">
    <property type="protein sequence ID" value="PTTG_25218-t43_1-p1"/>
    <property type="gene ID" value="PTTG_25218"/>
</dbReference>